<keyword evidence="2" id="KW-0862">Zinc</keyword>
<accession>A0A6C0RHB3</accession>
<dbReference type="SUPFAM" id="SSF51182">
    <property type="entry name" value="RmlC-like cupins"/>
    <property type="match status" value="1"/>
</dbReference>
<keyword evidence="1" id="KW-0479">Metal-binding</keyword>
<dbReference type="KEGG" id="drc:G0Q07_06625"/>
<dbReference type="InterPro" id="IPR011051">
    <property type="entry name" value="RmlC_Cupin_sf"/>
</dbReference>
<reference evidence="3 4" key="1">
    <citation type="submission" date="2020-02" db="EMBL/GenBank/DDBJ databases">
        <title>Genome sequencing for Draconibacterium sp. strain M1.</title>
        <authorList>
            <person name="Park S.-J."/>
        </authorList>
    </citation>
    <scope>NUCLEOTIDE SEQUENCE [LARGE SCALE GENOMIC DNA]</scope>
    <source>
        <strain evidence="3 4">M1</strain>
    </source>
</reference>
<gene>
    <name evidence="3" type="ORF">G0Q07_06625</name>
</gene>
<dbReference type="InterPro" id="IPR014710">
    <property type="entry name" value="RmlC-like_jellyroll"/>
</dbReference>
<evidence type="ECO:0000256" key="2">
    <source>
        <dbReference type="ARBA" id="ARBA00022833"/>
    </source>
</evidence>
<evidence type="ECO:0000313" key="3">
    <source>
        <dbReference type="EMBL" id="QIA09924.1"/>
    </source>
</evidence>
<name>A0A6C0RHB3_9BACT</name>
<dbReference type="AlphaFoldDB" id="A0A6C0RHB3"/>
<dbReference type="Gene3D" id="2.60.120.10">
    <property type="entry name" value="Jelly Rolls"/>
    <property type="match status" value="2"/>
</dbReference>
<organism evidence="3 4">
    <name type="scientific">Draconibacterium halophilum</name>
    <dbReference type="NCBI Taxonomy" id="2706887"/>
    <lineage>
        <taxon>Bacteria</taxon>
        <taxon>Pseudomonadati</taxon>
        <taxon>Bacteroidota</taxon>
        <taxon>Bacteroidia</taxon>
        <taxon>Marinilabiliales</taxon>
        <taxon>Prolixibacteraceae</taxon>
        <taxon>Draconibacterium</taxon>
    </lineage>
</organism>
<evidence type="ECO:0000313" key="4">
    <source>
        <dbReference type="Proteomes" id="UP000474630"/>
    </source>
</evidence>
<dbReference type="InterPro" id="IPR051804">
    <property type="entry name" value="Carb_Metab_Reg_Kinase/Isom"/>
</dbReference>
<dbReference type="EMBL" id="CP048409">
    <property type="protein sequence ID" value="QIA09924.1"/>
    <property type="molecule type" value="Genomic_DNA"/>
</dbReference>
<proteinExistence type="predicted"/>
<dbReference type="PANTHER" id="PTHR42742:SF3">
    <property type="entry name" value="FRUCTOKINASE"/>
    <property type="match status" value="1"/>
</dbReference>
<sequence length="588" mass="67075">MMEKRKTTQFLMPVEKDGAVVNGYDIYPSLKLGGDVISTNLSALAEKLKGESTIIIDGYVGVYFENFRLLLDNALTALGKTTNWVNVETTLKPENEIDELISPFLGEEDSIFGTRAAIKLEDYFDSEKLKNITAEANADINVIYGAGASLTGRDGKLLYIDLPKNELQFRARAGSVKNLGASQCFDMKKMYKRYYFVDWVVLNKHKKEILNVIDVIIDGQHEDVYSWMDGENLRAGLKTMGENFFRVRPWFEPGVWGGTWVKNNIEGLNSDVPNYAWSFELITPENGIVFESSRKLLEVSFDLLMFGEGEAVMGAADHTKYGDEFPLRFDFLDTFDGGNLSVQCHPRPEYCKEHFGEDITQEETYYILDRKNDAAVYIGFQEDIEPKKFKTVLWDSYNTNTAIDITKYVQELPAKKHDLFLIPPGTIHGSGIDNLVLEISTTPYIFTFKMYDWVRPDLDGNPRPLNIEHGMKNLYFDRKGERVTKELVSHPNLIQEGEDWQLYELPTHEKHSYRVKRYHFNTEINVETKGKFHVLSLVEGTSIEVESENGRKETFQFAETFVVPAAAKSYTIRNSSAAEAKVVVAFMK</sequence>
<protein>
    <recommendedName>
        <fullName evidence="5">Mannose-6-phosphate isomerase class I</fullName>
    </recommendedName>
</protein>
<evidence type="ECO:0008006" key="5">
    <source>
        <dbReference type="Google" id="ProtNLM"/>
    </source>
</evidence>
<dbReference type="Proteomes" id="UP000474630">
    <property type="component" value="Chromosome"/>
</dbReference>
<dbReference type="CDD" id="cd07010">
    <property type="entry name" value="cupin_PMI_type_I_N_bac"/>
    <property type="match status" value="1"/>
</dbReference>
<keyword evidence="4" id="KW-1185">Reference proteome</keyword>
<dbReference type="PANTHER" id="PTHR42742">
    <property type="entry name" value="TRANSCRIPTIONAL REPRESSOR MPRA"/>
    <property type="match status" value="1"/>
</dbReference>
<dbReference type="GO" id="GO:0046872">
    <property type="term" value="F:metal ion binding"/>
    <property type="evidence" value="ECO:0007669"/>
    <property type="project" value="UniProtKB-KW"/>
</dbReference>
<evidence type="ECO:0000256" key="1">
    <source>
        <dbReference type="ARBA" id="ARBA00022723"/>
    </source>
</evidence>